<protein>
    <submittedName>
        <fullName evidence="2">DUF1361 domain-containing protein</fullName>
    </submittedName>
</protein>
<dbReference type="RefSeq" id="WP_377716742.1">
    <property type="nucleotide sequence ID" value="NZ_JBHTJM010000010.1"/>
</dbReference>
<feature type="transmembrane region" description="Helical" evidence="1">
    <location>
        <begin position="186"/>
        <end position="208"/>
    </location>
</feature>
<keyword evidence="1" id="KW-0812">Transmembrane</keyword>
<name>A0ABW3I5B2_9FLAO</name>
<keyword evidence="1" id="KW-0472">Membrane</keyword>
<feature type="transmembrane region" description="Helical" evidence="1">
    <location>
        <begin position="135"/>
        <end position="156"/>
    </location>
</feature>
<sequence>MKTLFTKQNTVVSINIIFCMIIMLLRVKYTQSITYMFLIWNLFLAGIPYAISQLLRINYWVKHKSILLLTSLSIWLLFLPNSPYIITDLIHLNHINSGIIWFDAFLIFLFAANGLLLAILSMVDVYIILKEKWNTTFASISIVIISFLSGFGIYLGRYLRWNSWELFTQPNHLLKDIIISLQNTKAIGVTICMASLLLLLFVSYLHLLHKKNSL</sequence>
<keyword evidence="1" id="KW-1133">Transmembrane helix</keyword>
<feature type="transmembrane region" description="Helical" evidence="1">
    <location>
        <begin position="12"/>
        <end position="29"/>
    </location>
</feature>
<gene>
    <name evidence="2" type="ORF">ACFQ1O_13420</name>
</gene>
<dbReference type="Pfam" id="PF07099">
    <property type="entry name" value="DUF1361"/>
    <property type="match status" value="1"/>
</dbReference>
<dbReference type="EMBL" id="JBHTJM010000010">
    <property type="protein sequence ID" value="MFD0965010.1"/>
    <property type="molecule type" value="Genomic_DNA"/>
</dbReference>
<evidence type="ECO:0000313" key="2">
    <source>
        <dbReference type="EMBL" id="MFD0965010.1"/>
    </source>
</evidence>
<evidence type="ECO:0000313" key="3">
    <source>
        <dbReference type="Proteomes" id="UP001596997"/>
    </source>
</evidence>
<reference evidence="3" key="1">
    <citation type="journal article" date="2019" name="Int. J. Syst. Evol. Microbiol.">
        <title>The Global Catalogue of Microorganisms (GCM) 10K type strain sequencing project: providing services to taxonomists for standard genome sequencing and annotation.</title>
        <authorList>
            <consortium name="The Broad Institute Genomics Platform"/>
            <consortium name="The Broad Institute Genome Sequencing Center for Infectious Disease"/>
            <person name="Wu L."/>
            <person name="Ma J."/>
        </authorList>
    </citation>
    <scope>NUCLEOTIDE SEQUENCE [LARGE SCALE GENOMIC DNA]</scope>
    <source>
        <strain evidence="3">CCUG 62114</strain>
    </source>
</reference>
<feature type="transmembrane region" description="Helical" evidence="1">
    <location>
        <begin position="67"/>
        <end position="86"/>
    </location>
</feature>
<evidence type="ECO:0000256" key="1">
    <source>
        <dbReference type="SAM" id="Phobius"/>
    </source>
</evidence>
<dbReference type="Proteomes" id="UP001596997">
    <property type="component" value="Unassembled WGS sequence"/>
</dbReference>
<accession>A0ABW3I5B2</accession>
<organism evidence="2 3">
    <name type="scientific">Pseudofulvibacter geojedonensis</name>
    <dbReference type="NCBI Taxonomy" id="1123758"/>
    <lineage>
        <taxon>Bacteria</taxon>
        <taxon>Pseudomonadati</taxon>
        <taxon>Bacteroidota</taxon>
        <taxon>Flavobacteriia</taxon>
        <taxon>Flavobacteriales</taxon>
        <taxon>Flavobacteriaceae</taxon>
        <taxon>Pseudofulvibacter</taxon>
    </lineage>
</organism>
<dbReference type="InterPro" id="IPR009793">
    <property type="entry name" value="DUF1361"/>
</dbReference>
<proteinExistence type="predicted"/>
<feature type="transmembrane region" description="Helical" evidence="1">
    <location>
        <begin position="35"/>
        <end position="55"/>
    </location>
</feature>
<comment type="caution">
    <text evidence="2">The sequence shown here is derived from an EMBL/GenBank/DDBJ whole genome shotgun (WGS) entry which is preliminary data.</text>
</comment>
<keyword evidence="3" id="KW-1185">Reference proteome</keyword>
<feature type="transmembrane region" description="Helical" evidence="1">
    <location>
        <begin position="98"/>
        <end position="123"/>
    </location>
</feature>